<dbReference type="Proteomes" id="UP000595564">
    <property type="component" value="Chromosome"/>
</dbReference>
<dbReference type="CDD" id="cd18095">
    <property type="entry name" value="SpoU-like_rRNA-MTase"/>
    <property type="match status" value="1"/>
</dbReference>
<organism evidence="6 7">
    <name type="scientific">Thermotomaculum hydrothermale</name>
    <dbReference type="NCBI Taxonomy" id="981385"/>
    <lineage>
        <taxon>Bacteria</taxon>
        <taxon>Pseudomonadati</taxon>
        <taxon>Acidobacteriota</taxon>
        <taxon>Holophagae</taxon>
        <taxon>Thermotomaculales</taxon>
        <taxon>Thermotomaculaceae</taxon>
        <taxon>Thermotomaculum</taxon>
    </lineage>
</organism>
<evidence type="ECO:0000256" key="2">
    <source>
        <dbReference type="ARBA" id="ARBA00022603"/>
    </source>
</evidence>
<keyword evidence="2 6" id="KW-0489">Methyltransferase</keyword>
<keyword evidence="3 6" id="KW-0808">Transferase</keyword>
<dbReference type="PANTHER" id="PTHR43191">
    <property type="entry name" value="RRNA METHYLTRANSFERASE 3"/>
    <property type="match status" value="1"/>
</dbReference>
<dbReference type="GO" id="GO:0008173">
    <property type="term" value="F:RNA methyltransferase activity"/>
    <property type="evidence" value="ECO:0007669"/>
    <property type="project" value="InterPro"/>
</dbReference>
<dbReference type="GO" id="GO:0006396">
    <property type="term" value="P:RNA processing"/>
    <property type="evidence" value="ECO:0007669"/>
    <property type="project" value="InterPro"/>
</dbReference>
<accession>A0A7R6SZY3</accession>
<dbReference type="EMBL" id="AP017470">
    <property type="protein sequence ID" value="BBB33255.1"/>
    <property type="molecule type" value="Genomic_DNA"/>
</dbReference>
<dbReference type="SUPFAM" id="SSF55315">
    <property type="entry name" value="L30e-like"/>
    <property type="match status" value="1"/>
</dbReference>
<dbReference type="Gene3D" id="3.40.1280.10">
    <property type="match status" value="1"/>
</dbReference>
<evidence type="ECO:0000313" key="6">
    <source>
        <dbReference type="EMBL" id="BBB33255.1"/>
    </source>
</evidence>
<dbReference type="Pfam" id="PF22435">
    <property type="entry name" value="MRM3-like_sub_bind"/>
    <property type="match status" value="1"/>
</dbReference>
<dbReference type="Gene3D" id="3.30.1330.30">
    <property type="match status" value="1"/>
</dbReference>
<dbReference type="SUPFAM" id="SSF75217">
    <property type="entry name" value="alpha/beta knot"/>
    <property type="match status" value="1"/>
</dbReference>
<dbReference type="AlphaFoldDB" id="A0A7R6SZY3"/>
<dbReference type="InterPro" id="IPR029026">
    <property type="entry name" value="tRNA_m1G_MTases_N"/>
</dbReference>
<dbReference type="InterPro" id="IPR029028">
    <property type="entry name" value="Alpha/beta_knot_MTases"/>
</dbReference>
<dbReference type="GO" id="GO:0003723">
    <property type="term" value="F:RNA binding"/>
    <property type="evidence" value="ECO:0007669"/>
    <property type="project" value="InterPro"/>
</dbReference>
<dbReference type="PANTHER" id="PTHR43191:SF2">
    <property type="entry name" value="RRNA METHYLTRANSFERASE 3, MITOCHONDRIAL"/>
    <property type="match status" value="1"/>
</dbReference>
<comment type="similarity">
    <text evidence="1">Belongs to the class IV-like SAM-binding methyltransferase superfamily. RNA methyltransferase TrmH family.</text>
</comment>
<evidence type="ECO:0000256" key="1">
    <source>
        <dbReference type="ARBA" id="ARBA00007228"/>
    </source>
</evidence>
<dbReference type="GO" id="GO:0032259">
    <property type="term" value="P:methylation"/>
    <property type="evidence" value="ECO:0007669"/>
    <property type="project" value="UniProtKB-KW"/>
</dbReference>
<dbReference type="InterPro" id="IPR001537">
    <property type="entry name" value="SpoU_MeTrfase"/>
</dbReference>
<proteinExistence type="inferred from homology"/>
<feature type="domain" description="MRM3-like substrate binding" evidence="5">
    <location>
        <begin position="7"/>
        <end position="88"/>
    </location>
</feature>
<evidence type="ECO:0000259" key="5">
    <source>
        <dbReference type="Pfam" id="PF22435"/>
    </source>
</evidence>
<dbReference type="KEGG" id="thyd:TTHT_1793"/>
<reference evidence="6 7" key="1">
    <citation type="journal article" date="2012" name="Extremophiles">
        <title>Thermotomaculum hydrothermale gen. nov., sp. nov., a novel heterotrophic thermophile within the phylum Acidobacteria from a deep-sea hydrothermal vent chimney in the Southern Okinawa Trough.</title>
        <authorList>
            <person name="Izumi H."/>
            <person name="Nunoura T."/>
            <person name="Miyazaki M."/>
            <person name="Mino S."/>
            <person name="Toki T."/>
            <person name="Takai K."/>
            <person name="Sako Y."/>
            <person name="Sawabe T."/>
            <person name="Nakagawa S."/>
        </authorList>
    </citation>
    <scope>NUCLEOTIDE SEQUENCE [LARGE SCALE GENOMIC DNA]</scope>
    <source>
        <strain evidence="6 7">AC55</strain>
    </source>
</reference>
<sequence length="249" mass="27532">MITSKDNDKIKYLKKLTSTKHRKREKKFLVDDLKTYNEGIKCGFKPVSLFVSKKFEDLTVPEGCNFFEVKHSVLASVSNQPSFSGIIAVFKLPDFKKDVFNSQRIAVLDGVQNPENVGAILRSAALFDFNSVILTHNSADPFSLKSVRASKGGIFYLKTARLSKEEILEGLKDRRIFLAEKKGGKGLYQVKVPKEKFAIVLGSEGSGIEKDFLKIGEKITIPTTGLIDSLNVAVSCGIIMSRMFGGIGE</sequence>
<dbReference type="InterPro" id="IPR053888">
    <property type="entry name" value="MRM3-like_sub_bind"/>
</dbReference>
<dbReference type="InterPro" id="IPR051259">
    <property type="entry name" value="rRNA_Methyltransferase"/>
</dbReference>
<evidence type="ECO:0000259" key="4">
    <source>
        <dbReference type="Pfam" id="PF00588"/>
    </source>
</evidence>
<evidence type="ECO:0000313" key="7">
    <source>
        <dbReference type="Proteomes" id="UP000595564"/>
    </source>
</evidence>
<gene>
    <name evidence="6" type="primary">spoU</name>
    <name evidence="6" type="ORF">TTHT_1793</name>
</gene>
<protein>
    <submittedName>
        <fullName evidence="6">RNA methyltransferase, TrmH family</fullName>
    </submittedName>
</protein>
<feature type="domain" description="tRNA/rRNA methyltransferase SpoU type" evidence="4">
    <location>
        <begin position="105"/>
        <end position="240"/>
    </location>
</feature>
<keyword evidence="7" id="KW-1185">Reference proteome</keyword>
<dbReference type="InterPro" id="IPR029064">
    <property type="entry name" value="Ribosomal_eL30-like_sf"/>
</dbReference>
<name>A0A7R6SZY3_9BACT</name>
<dbReference type="RefSeq" id="WP_201327562.1">
    <property type="nucleotide sequence ID" value="NZ_AP017470.1"/>
</dbReference>
<dbReference type="Pfam" id="PF00588">
    <property type="entry name" value="SpoU_methylase"/>
    <property type="match status" value="1"/>
</dbReference>
<evidence type="ECO:0000256" key="3">
    <source>
        <dbReference type="ARBA" id="ARBA00022679"/>
    </source>
</evidence>